<keyword evidence="1" id="KW-0812">Transmembrane</keyword>
<sequence>MLFRDCGVFVCLLLSAILSILTLSAGHKRGMLDTFAIVTYTYPLNTTVFSQGLPVTNPSADLGINPFLAAYNYDIASFVFSVHFLSLCAGYTSLSHESKSKPTHTFLECTPKPFGWTFWTDDHWIGDFGMANGLRPVSVEAKEKENAEYIDTSASAVLLAIGLVAMLFGAGMMVLELNVRVGLRRERRWCVEMSTLAIAVGAAALLVALLGMRREIVCGSEKFYALFGGAVAGAYAGLLGKAWNDAWREKERRRGSFRYRWSILDNLRLPELDIDCLA</sequence>
<keyword evidence="1" id="KW-1133">Transmembrane helix</keyword>
<evidence type="ECO:0000256" key="2">
    <source>
        <dbReference type="SAM" id="SignalP"/>
    </source>
</evidence>
<gene>
    <name evidence="3" type="ORF">BJ878DRAFT_478061</name>
</gene>
<feature type="signal peptide" evidence="2">
    <location>
        <begin position="1"/>
        <end position="26"/>
    </location>
</feature>
<organism evidence="3 4">
    <name type="scientific">Calycina marina</name>
    <dbReference type="NCBI Taxonomy" id="1763456"/>
    <lineage>
        <taxon>Eukaryota</taxon>
        <taxon>Fungi</taxon>
        <taxon>Dikarya</taxon>
        <taxon>Ascomycota</taxon>
        <taxon>Pezizomycotina</taxon>
        <taxon>Leotiomycetes</taxon>
        <taxon>Helotiales</taxon>
        <taxon>Pezizellaceae</taxon>
        <taxon>Calycina</taxon>
    </lineage>
</organism>
<comment type="caution">
    <text evidence="3">The sequence shown here is derived from an EMBL/GenBank/DDBJ whole genome shotgun (WGS) entry which is preliminary data.</text>
</comment>
<feature type="chain" id="PRO_5040375547" evidence="2">
    <location>
        <begin position="27"/>
        <end position="278"/>
    </location>
</feature>
<keyword evidence="1" id="KW-0472">Membrane</keyword>
<evidence type="ECO:0000313" key="3">
    <source>
        <dbReference type="EMBL" id="KAG9246709.1"/>
    </source>
</evidence>
<accession>A0A9P7Z6Z0</accession>
<dbReference type="EMBL" id="MU253795">
    <property type="protein sequence ID" value="KAG9246709.1"/>
    <property type="molecule type" value="Genomic_DNA"/>
</dbReference>
<protein>
    <submittedName>
        <fullName evidence="3">Uncharacterized protein</fullName>
    </submittedName>
</protein>
<keyword evidence="2" id="KW-0732">Signal</keyword>
<keyword evidence="4" id="KW-1185">Reference proteome</keyword>
<reference evidence="3" key="1">
    <citation type="journal article" date="2021" name="IMA Fungus">
        <title>Genomic characterization of three marine fungi, including Emericellopsis atlantica sp. nov. with signatures of a generalist lifestyle and marine biomass degradation.</title>
        <authorList>
            <person name="Hagestad O.C."/>
            <person name="Hou L."/>
            <person name="Andersen J.H."/>
            <person name="Hansen E.H."/>
            <person name="Altermark B."/>
            <person name="Li C."/>
            <person name="Kuhnert E."/>
            <person name="Cox R.J."/>
            <person name="Crous P.W."/>
            <person name="Spatafora J.W."/>
            <person name="Lail K."/>
            <person name="Amirebrahimi M."/>
            <person name="Lipzen A."/>
            <person name="Pangilinan J."/>
            <person name="Andreopoulos W."/>
            <person name="Hayes R.D."/>
            <person name="Ng V."/>
            <person name="Grigoriev I.V."/>
            <person name="Jackson S.A."/>
            <person name="Sutton T.D.S."/>
            <person name="Dobson A.D.W."/>
            <person name="Rama T."/>
        </authorList>
    </citation>
    <scope>NUCLEOTIDE SEQUENCE</scope>
    <source>
        <strain evidence="3">TRa3180A</strain>
    </source>
</reference>
<feature type="transmembrane region" description="Helical" evidence="1">
    <location>
        <begin position="156"/>
        <end position="177"/>
    </location>
</feature>
<proteinExistence type="predicted"/>
<evidence type="ECO:0000313" key="4">
    <source>
        <dbReference type="Proteomes" id="UP000887226"/>
    </source>
</evidence>
<dbReference type="OrthoDB" id="3563694at2759"/>
<feature type="transmembrane region" description="Helical" evidence="1">
    <location>
        <begin position="189"/>
        <end position="211"/>
    </location>
</feature>
<dbReference type="Proteomes" id="UP000887226">
    <property type="component" value="Unassembled WGS sequence"/>
</dbReference>
<name>A0A9P7Z6Z0_9HELO</name>
<evidence type="ECO:0000256" key="1">
    <source>
        <dbReference type="SAM" id="Phobius"/>
    </source>
</evidence>
<feature type="transmembrane region" description="Helical" evidence="1">
    <location>
        <begin position="223"/>
        <end position="244"/>
    </location>
</feature>
<dbReference type="AlphaFoldDB" id="A0A9P7Z6Z0"/>